<gene>
    <name evidence="2" type="ORF">MRATA1EN1_LOCUS18513</name>
</gene>
<reference evidence="2" key="1">
    <citation type="submission" date="2023-04" db="EMBL/GenBank/DDBJ databases">
        <authorList>
            <consortium name="ELIXIR-Norway"/>
        </authorList>
    </citation>
    <scope>NUCLEOTIDE SEQUENCE [LARGE SCALE GENOMIC DNA]</scope>
</reference>
<accession>A0ABN8Z9A0</accession>
<keyword evidence="1" id="KW-1133">Transmembrane helix</keyword>
<dbReference type="EMBL" id="OX459939">
    <property type="protein sequence ID" value="CAI9169551.1"/>
    <property type="molecule type" value="Genomic_DNA"/>
</dbReference>
<dbReference type="Proteomes" id="UP001176941">
    <property type="component" value="Chromosome 3"/>
</dbReference>
<feature type="transmembrane region" description="Helical" evidence="1">
    <location>
        <begin position="20"/>
        <end position="37"/>
    </location>
</feature>
<name>A0ABN8Z9A0_RANTA</name>
<evidence type="ECO:0000313" key="3">
    <source>
        <dbReference type="Proteomes" id="UP001176941"/>
    </source>
</evidence>
<sequence>MDLESNWVSSFQSGFFHLRFLYAFLWLDRSAFFFSSYQIRSSMTCPWGPSVNHEERWELMVLCPELLLSGWALEECAERTPVLVGRETPQPGVGKCAVRGRG</sequence>
<keyword evidence="1" id="KW-0472">Membrane</keyword>
<organism evidence="2 3">
    <name type="scientific">Rangifer tarandus platyrhynchus</name>
    <name type="common">Svalbard reindeer</name>
    <dbReference type="NCBI Taxonomy" id="3082113"/>
    <lineage>
        <taxon>Eukaryota</taxon>
        <taxon>Metazoa</taxon>
        <taxon>Chordata</taxon>
        <taxon>Craniata</taxon>
        <taxon>Vertebrata</taxon>
        <taxon>Euteleostomi</taxon>
        <taxon>Mammalia</taxon>
        <taxon>Eutheria</taxon>
        <taxon>Laurasiatheria</taxon>
        <taxon>Artiodactyla</taxon>
        <taxon>Ruminantia</taxon>
        <taxon>Pecora</taxon>
        <taxon>Cervidae</taxon>
        <taxon>Odocoileinae</taxon>
        <taxon>Rangifer</taxon>
    </lineage>
</organism>
<protein>
    <submittedName>
        <fullName evidence="2">Uncharacterized protein</fullName>
    </submittedName>
</protein>
<evidence type="ECO:0000313" key="2">
    <source>
        <dbReference type="EMBL" id="CAI9169551.1"/>
    </source>
</evidence>
<proteinExistence type="predicted"/>
<evidence type="ECO:0000256" key="1">
    <source>
        <dbReference type="SAM" id="Phobius"/>
    </source>
</evidence>
<keyword evidence="1" id="KW-0812">Transmembrane</keyword>
<keyword evidence="3" id="KW-1185">Reference proteome</keyword>